<dbReference type="GO" id="GO:0030145">
    <property type="term" value="F:manganese ion binding"/>
    <property type="evidence" value="ECO:0007669"/>
    <property type="project" value="InterPro"/>
</dbReference>
<dbReference type="GO" id="GO:0000287">
    <property type="term" value="F:magnesium ion binding"/>
    <property type="evidence" value="ECO:0007669"/>
    <property type="project" value="InterPro"/>
</dbReference>
<reference evidence="2" key="1">
    <citation type="submission" date="2025-08" db="UniProtKB">
        <authorList>
            <consortium name="Ensembl"/>
        </authorList>
    </citation>
    <scope>IDENTIFICATION</scope>
</reference>
<name>A0A8C5SPY4_LATLA</name>
<accession>A0A8C5SPY4</accession>
<dbReference type="AlphaFoldDB" id="A0A8C5SPY4"/>
<dbReference type="Proteomes" id="UP000694406">
    <property type="component" value="Unplaced"/>
</dbReference>
<evidence type="ECO:0000259" key="1">
    <source>
        <dbReference type="Pfam" id="PF07830"/>
    </source>
</evidence>
<organism evidence="2 3">
    <name type="scientific">Laticauda laticaudata</name>
    <name type="common">Blue-ringed sea krait</name>
    <name type="synonym">Blue-lipped sea krait</name>
    <dbReference type="NCBI Taxonomy" id="8630"/>
    <lineage>
        <taxon>Eukaryota</taxon>
        <taxon>Metazoa</taxon>
        <taxon>Chordata</taxon>
        <taxon>Craniata</taxon>
        <taxon>Vertebrata</taxon>
        <taxon>Euteleostomi</taxon>
        <taxon>Lepidosauria</taxon>
        <taxon>Squamata</taxon>
        <taxon>Bifurcata</taxon>
        <taxon>Unidentata</taxon>
        <taxon>Episquamata</taxon>
        <taxon>Toxicofera</taxon>
        <taxon>Serpentes</taxon>
        <taxon>Colubroidea</taxon>
        <taxon>Elapidae</taxon>
        <taxon>Laticaudinae</taxon>
        <taxon>Laticauda</taxon>
    </lineage>
</organism>
<dbReference type="Ensembl" id="ENSLLTT00000020690.1">
    <property type="protein sequence ID" value="ENSLLTP00000019949.1"/>
    <property type="gene ID" value="ENSLLTG00000014968.1"/>
</dbReference>
<evidence type="ECO:0000313" key="3">
    <source>
        <dbReference type="Proteomes" id="UP000694406"/>
    </source>
</evidence>
<evidence type="ECO:0000313" key="2">
    <source>
        <dbReference type="Ensembl" id="ENSLLTP00000019949.1"/>
    </source>
</evidence>
<protein>
    <recommendedName>
        <fullName evidence="1">Protein serine/threonine phosphatase 2C C-terminal domain-containing protein</fullName>
    </recommendedName>
</protein>
<sequence>MGGEERIEAGKVPLNLSDIELARPTQSHDHLGSRDNMSIVLVCFSNAPKVSDEAMKRDADLDKHLESRNELGNFLKLWIIIWSIVAKV</sequence>
<keyword evidence="3" id="KW-1185">Reference proteome</keyword>
<proteinExistence type="predicted"/>
<dbReference type="GO" id="GO:0004721">
    <property type="term" value="F:phosphoprotein phosphatase activity"/>
    <property type="evidence" value="ECO:0007669"/>
    <property type="project" value="InterPro"/>
</dbReference>
<dbReference type="Pfam" id="PF07830">
    <property type="entry name" value="PP2C_C"/>
    <property type="match status" value="1"/>
</dbReference>
<reference evidence="2" key="2">
    <citation type="submission" date="2025-09" db="UniProtKB">
        <authorList>
            <consortium name="Ensembl"/>
        </authorList>
    </citation>
    <scope>IDENTIFICATION</scope>
</reference>
<feature type="domain" description="Protein serine/threonine phosphatase 2C C-terminal" evidence="1">
    <location>
        <begin position="38"/>
        <end position="68"/>
    </location>
</feature>
<dbReference type="InterPro" id="IPR012911">
    <property type="entry name" value="PP2C_C"/>
</dbReference>